<dbReference type="EMBL" id="CP119321">
    <property type="protein sequence ID" value="WEK12340.1"/>
    <property type="molecule type" value="Genomic_DNA"/>
</dbReference>
<evidence type="ECO:0000313" key="2">
    <source>
        <dbReference type="Proteomes" id="UP001213972"/>
    </source>
</evidence>
<name>A0AAJ5VYR4_9MICO</name>
<protein>
    <recommendedName>
        <fullName evidence="3">Restriction endonuclease</fullName>
    </recommendedName>
</protein>
<dbReference type="AlphaFoldDB" id="A0AAJ5VYR4"/>
<evidence type="ECO:0000313" key="1">
    <source>
        <dbReference type="EMBL" id="WEK12340.1"/>
    </source>
</evidence>
<sequence>MSEAPQQPEWIPAPEVPPLCGDEPFVGVSATVADFWRFAMSDLRVNNTRGYLAEFLVARALGSSAHRVEWDDYDVLWRDIKIEVKASAYLQAWPQRAPSQLRFTGLRGHSWGDITQGMSTEKTYKADVYVLAALTTTSHADYDPLDVSAWEFFVIPRSKLIELGVDSIGRSTAARLSPSLRFDQLAEAIANAAAPASSSAADDPDRAT</sequence>
<evidence type="ECO:0008006" key="3">
    <source>
        <dbReference type="Google" id="ProtNLM"/>
    </source>
</evidence>
<dbReference type="Proteomes" id="UP001213972">
    <property type="component" value="Chromosome"/>
</dbReference>
<reference evidence="1" key="1">
    <citation type="submission" date="2023-03" db="EMBL/GenBank/DDBJ databases">
        <title>Andean soil-derived lignocellulolytic bacterial consortium as a source of novel taxa and putative plastic-active enzymes.</title>
        <authorList>
            <person name="Diaz-Garcia L."/>
            <person name="Chuvochina M."/>
            <person name="Feuerriegel G."/>
            <person name="Bunk B."/>
            <person name="Sproer C."/>
            <person name="Streit W.R."/>
            <person name="Rodriguez L.M."/>
            <person name="Overmann J."/>
            <person name="Jimenez D.J."/>
        </authorList>
    </citation>
    <scope>NUCLEOTIDE SEQUENCE</scope>
    <source>
        <strain evidence="1">MAG 4610</strain>
    </source>
</reference>
<proteinExistence type="predicted"/>
<organism evidence="1 2">
    <name type="scientific">Candidatus Microbacterium phytovorans</name>
    <dbReference type="NCBI Taxonomy" id="3121374"/>
    <lineage>
        <taxon>Bacteria</taxon>
        <taxon>Bacillati</taxon>
        <taxon>Actinomycetota</taxon>
        <taxon>Actinomycetes</taxon>
        <taxon>Micrococcales</taxon>
        <taxon>Microbacteriaceae</taxon>
        <taxon>Microbacterium</taxon>
    </lineage>
</organism>
<accession>A0AAJ5VYR4</accession>
<gene>
    <name evidence="1" type="ORF">P0Y48_07555</name>
</gene>